<dbReference type="AlphaFoldDB" id="A0A1G7ZXA3"/>
<evidence type="ECO:0000256" key="1">
    <source>
        <dbReference type="SAM" id="MobiDB-lite"/>
    </source>
</evidence>
<protein>
    <recommendedName>
        <fullName evidence="5">DUF4148 domain-containing protein</fullName>
    </recommendedName>
</protein>
<feature type="signal peptide" evidence="2">
    <location>
        <begin position="1"/>
        <end position="26"/>
    </location>
</feature>
<reference evidence="3 4" key="1">
    <citation type="submission" date="2016-10" db="EMBL/GenBank/DDBJ databases">
        <authorList>
            <person name="de Groot N.N."/>
        </authorList>
    </citation>
    <scope>NUCLEOTIDE SEQUENCE [LARGE SCALE GENOMIC DNA]</scope>
    <source>
        <strain evidence="3 4">LMG 2247</strain>
    </source>
</reference>
<proteinExistence type="predicted"/>
<evidence type="ECO:0000256" key="2">
    <source>
        <dbReference type="SAM" id="SignalP"/>
    </source>
</evidence>
<sequence length="120" mass="12400">MKLATKTATRTVLMALLLAGSASAMAAPHLTPQECNDYPFKPLKAEVTHRQLMRELGELEAVGYNPAADDAVYPADLEAAQKKLQAEYRSDCATAAPMTNAQGAGNAAAPAATGAANPAS</sequence>
<dbReference type="EMBL" id="FNCJ01000007">
    <property type="protein sequence ID" value="SDH13266.1"/>
    <property type="molecule type" value="Genomic_DNA"/>
</dbReference>
<accession>A0A1G7ZXA3</accession>
<name>A0A1G7ZXA3_9BURK</name>
<feature type="chain" id="PRO_5011724246" description="DUF4148 domain-containing protein" evidence="2">
    <location>
        <begin position="27"/>
        <end position="120"/>
    </location>
</feature>
<evidence type="ECO:0008006" key="5">
    <source>
        <dbReference type="Google" id="ProtNLM"/>
    </source>
</evidence>
<gene>
    <name evidence="3" type="ORF">SAMN05216466_107215</name>
</gene>
<dbReference type="OrthoDB" id="9030534at2"/>
<evidence type="ECO:0000313" key="4">
    <source>
        <dbReference type="Proteomes" id="UP000199706"/>
    </source>
</evidence>
<feature type="region of interest" description="Disordered" evidence="1">
    <location>
        <begin position="101"/>
        <end position="120"/>
    </location>
</feature>
<dbReference type="InterPro" id="IPR025421">
    <property type="entry name" value="DUF4148"/>
</dbReference>
<dbReference type="Proteomes" id="UP000199706">
    <property type="component" value="Unassembled WGS sequence"/>
</dbReference>
<keyword evidence="2" id="KW-0732">Signal</keyword>
<dbReference type="RefSeq" id="WP_090685853.1">
    <property type="nucleotide sequence ID" value="NZ_CADERL010000025.1"/>
</dbReference>
<organism evidence="3 4">
    <name type="scientific">Paraburkholderia phenazinium</name>
    <dbReference type="NCBI Taxonomy" id="60549"/>
    <lineage>
        <taxon>Bacteria</taxon>
        <taxon>Pseudomonadati</taxon>
        <taxon>Pseudomonadota</taxon>
        <taxon>Betaproteobacteria</taxon>
        <taxon>Burkholderiales</taxon>
        <taxon>Burkholderiaceae</taxon>
        <taxon>Paraburkholderia</taxon>
    </lineage>
</organism>
<evidence type="ECO:0000313" key="3">
    <source>
        <dbReference type="EMBL" id="SDH13266.1"/>
    </source>
</evidence>
<dbReference type="Pfam" id="PF13663">
    <property type="entry name" value="DUF4148"/>
    <property type="match status" value="1"/>
</dbReference>